<dbReference type="NCBIfam" id="TIGR00996">
    <property type="entry name" value="Mtu_fam_mce"/>
    <property type="match status" value="1"/>
</dbReference>
<dbReference type="InterPro" id="IPR003399">
    <property type="entry name" value="Mce/MlaD"/>
</dbReference>
<keyword evidence="5" id="KW-1185">Reference proteome</keyword>
<dbReference type="Pfam" id="PF02470">
    <property type="entry name" value="MlaD"/>
    <property type="match status" value="1"/>
</dbReference>
<dbReference type="InterPro" id="IPR052336">
    <property type="entry name" value="MlaD_Phospholipid_Transporter"/>
</dbReference>
<name>A0ABS4W101_9PSEU</name>
<feature type="domain" description="Mammalian cell entry C-terminal" evidence="3">
    <location>
        <begin position="120"/>
        <end position="306"/>
    </location>
</feature>
<organism evidence="4 5">
    <name type="scientific">Pseudonocardia parietis</name>
    <dbReference type="NCBI Taxonomy" id="570936"/>
    <lineage>
        <taxon>Bacteria</taxon>
        <taxon>Bacillati</taxon>
        <taxon>Actinomycetota</taxon>
        <taxon>Actinomycetes</taxon>
        <taxon>Pseudonocardiales</taxon>
        <taxon>Pseudonocardiaceae</taxon>
        <taxon>Pseudonocardia</taxon>
    </lineage>
</organism>
<dbReference type="EMBL" id="JAGINU010000001">
    <property type="protein sequence ID" value="MBP2369886.1"/>
    <property type="molecule type" value="Genomic_DNA"/>
</dbReference>
<dbReference type="PANTHER" id="PTHR33371">
    <property type="entry name" value="INTERMEMBRANE PHOSPHOLIPID TRANSPORT SYSTEM BINDING PROTEIN MLAD-RELATED"/>
    <property type="match status" value="1"/>
</dbReference>
<protein>
    <submittedName>
        <fullName evidence="4">Phospholipid/cholesterol/gamma-HCH transport system substrate-binding protein</fullName>
    </submittedName>
</protein>
<reference evidence="4 5" key="1">
    <citation type="submission" date="2021-03" db="EMBL/GenBank/DDBJ databases">
        <title>Sequencing the genomes of 1000 actinobacteria strains.</title>
        <authorList>
            <person name="Klenk H.-P."/>
        </authorList>
    </citation>
    <scope>NUCLEOTIDE SEQUENCE [LARGE SCALE GENOMIC DNA]</scope>
    <source>
        <strain evidence="4 5">DSM 45256</strain>
    </source>
</reference>
<evidence type="ECO:0000256" key="1">
    <source>
        <dbReference type="SAM" id="MobiDB-lite"/>
    </source>
</evidence>
<evidence type="ECO:0000259" key="2">
    <source>
        <dbReference type="Pfam" id="PF02470"/>
    </source>
</evidence>
<accession>A0ABS4W101</accession>
<dbReference type="Pfam" id="PF11887">
    <property type="entry name" value="Mce4_CUP1"/>
    <property type="match status" value="1"/>
</dbReference>
<dbReference type="InterPro" id="IPR005693">
    <property type="entry name" value="Mce"/>
</dbReference>
<evidence type="ECO:0000259" key="3">
    <source>
        <dbReference type="Pfam" id="PF11887"/>
    </source>
</evidence>
<sequence length="469" mass="49907">MLPRFVRIQLVVFGLVAFLGIGYASFVYVGLPRLLGFGQYQASIQLPSAGGLYAGAQVTLRGAEIGKVTAVRLTQGRVIADLSLDEGTAIPVDTRAAVRNMSAIGEQYIELVPTGGPGEQRMLQPGDVVPMDRVTLPTEIGDVLASTDRLVRSVPQDSLRTSLDEVSRAFSGSGQDIQRLLDSSRLFLTDAQADIEPTTRLINDLQPVLATQQRAAPDIRSYLRDLATVTGRLRADDPAVRGILDEGPGFSTEVTALFDQLRPTVPVLLANLTAVGQVVETYLPNLEHSLVVLPATVNNLQHALNNSRGVPSGGAIDFKATVNDPPACTTGFPDPVRDPSDLTPRNAPTDSYCKVAPDSDQEIRGVRQDPCPNDPSRRSADASGCGLDFQTPTEAARAARAAEVDLDAEEAGKPAGAARVPVGVPYDQVTGLFFAPDGAPFSIGTNTRNGTVPTSWRSFFLDPLQIPTS</sequence>
<evidence type="ECO:0000313" key="5">
    <source>
        <dbReference type="Proteomes" id="UP001519295"/>
    </source>
</evidence>
<dbReference type="InterPro" id="IPR024516">
    <property type="entry name" value="Mce_C"/>
</dbReference>
<evidence type="ECO:0000313" key="4">
    <source>
        <dbReference type="EMBL" id="MBP2369886.1"/>
    </source>
</evidence>
<dbReference type="PANTHER" id="PTHR33371:SF16">
    <property type="entry name" value="MCE-FAMILY PROTEIN MCE3F"/>
    <property type="match status" value="1"/>
</dbReference>
<proteinExistence type="predicted"/>
<gene>
    <name evidence="4" type="ORF">JOF36_005582</name>
</gene>
<feature type="region of interest" description="Disordered" evidence="1">
    <location>
        <begin position="326"/>
        <end position="388"/>
    </location>
</feature>
<comment type="caution">
    <text evidence="4">The sequence shown here is derived from an EMBL/GenBank/DDBJ whole genome shotgun (WGS) entry which is preliminary data.</text>
</comment>
<dbReference type="RefSeq" id="WP_210032594.1">
    <property type="nucleotide sequence ID" value="NZ_JAGINU010000001.1"/>
</dbReference>
<dbReference type="Proteomes" id="UP001519295">
    <property type="component" value="Unassembled WGS sequence"/>
</dbReference>
<feature type="domain" description="Mce/MlaD" evidence="2">
    <location>
        <begin position="39"/>
        <end position="113"/>
    </location>
</feature>